<evidence type="ECO:0000256" key="7">
    <source>
        <dbReference type="ARBA" id="ARBA00022833"/>
    </source>
</evidence>
<gene>
    <name evidence="12" type="ORF">cyc_07637</name>
</gene>
<evidence type="ECO:0000256" key="4">
    <source>
        <dbReference type="ARBA" id="ARBA00022723"/>
    </source>
</evidence>
<dbReference type="GO" id="GO:0017116">
    <property type="term" value="F:single-stranded DNA helicase activity"/>
    <property type="evidence" value="ECO:0007669"/>
    <property type="project" value="TreeGrafter"/>
</dbReference>
<dbReference type="InterPro" id="IPR001208">
    <property type="entry name" value="MCM_dom"/>
</dbReference>
<keyword evidence="9" id="KW-0238">DNA-binding</keyword>
<dbReference type="PANTHER" id="PTHR11630">
    <property type="entry name" value="DNA REPLICATION LICENSING FACTOR MCM FAMILY MEMBER"/>
    <property type="match status" value="1"/>
</dbReference>
<keyword evidence="5" id="KW-0547">Nucleotide-binding</keyword>
<dbReference type="PROSITE" id="PS50051">
    <property type="entry name" value="MCM_2"/>
    <property type="match status" value="1"/>
</dbReference>
<keyword evidence="10" id="KW-0131">Cell cycle</keyword>
<keyword evidence="7" id="KW-0862">Zinc</keyword>
<dbReference type="PRINTS" id="PR01657">
    <property type="entry name" value="MCMFAMILY"/>
</dbReference>
<dbReference type="Pfam" id="PF17855">
    <property type="entry name" value="MCM_lid"/>
    <property type="match status" value="1"/>
</dbReference>
<name>A0A1D3CXU7_9EIME</name>
<dbReference type="GO" id="GO:0042555">
    <property type="term" value="C:MCM complex"/>
    <property type="evidence" value="ECO:0007669"/>
    <property type="project" value="InterPro"/>
</dbReference>
<evidence type="ECO:0000313" key="12">
    <source>
        <dbReference type="EMBL" id="OEH76014.1"/>
    </source>
</evidence>
<dbReference type="SUPFAM" id="SSF50249">
    <property type="entry name" value="Nucleic acid-binding proteins"/>
    <property type="match status" value="1"/>
</dbReference>
<accession>A0A1D3CXU7</accession>
<dbReference type="VEuPathDB" id="ToxoDB:cyc_07637"/>
<dbReference type="SMART" id="SM00350">
    <property type="entry name" value="MCM"/>
    <property type="match status" value="1"/>
</dbReference>
<dbReference type="Gene3D" id="2.20.28.10">
    <property type="match status" value="1"/>
</dbReference>
<evidence type="ECO:0000256" key="8">
    <source>
        <dbReference type="ARBA" id="ARBA00022840"/>
    </source>
</evidence>
<dbReference type="GO" id="GO:0005524">
    <property type="term" value="F:ATP binding"/>
    <property type="evidence" value="ECO:0007669"/>
    <property type="project" value="UniProtKB-KW"/>
</dbReference>
<dbReference type="Gene3D" id="2.40.50.140">
    <property type="entry name" value="Nucleic acid-binding proteins"/>
    <property type="match status" value="1"/>
</dbReference>
<evidence type="ECO:0000256" key="1">
    <source>
        <dbReference type="ARBA" id="ARBA00008010"/>
    </source>
</evidence>
<dbReference type="VEuPathDB" id="ToxoDB:LOC34623566"/>
<dbReference type="EC" id="3.6.4.12" evidence="2"/>
<dbReference type="GO" id="GO:0003697">
    <property type="term" value="F:single-stranded DNA binding"/>
    <property type="evidence" value="ECO:0007669"/>
    <property type="project" value="TreeGrafter"/>
</dbReference>
<dbReference type="InterPro" id="IPR031327">
    <property type="entry name" value="MCM"/>
</dbReference>
<sequence length="760" mass="84356">MLWFFSLEPNLLADSNPRQVPFGAEHQQAVDTLFRYFLYHFSLSAYNSQSLVAHEENDQQQRVQDAQQQEEHAAVCASADKQSLEVDVLHDVVTAEAAAACPSLYGARMCQCLLFNWPYKTQLRALRCSDLNTLVCVSGVVTRRSAVLPRMRLIYLKCALCLSNVSDAPLQVVEGQKKINLPKRCPNCQASRFALDRLRTSYTDVQRLTLQESPSQCPPGRPPRQRELLLTGELVESAKPGETIEVLGVYRTKLDTALNVRAGFPVLRTEICANSIRTTKQEMIKELTDDDIKAIKELSRQPNVSDGACVKAAKAASSAVYYACASLPFFPSFPLPFFHYPFPLISLSLLYLLSPSLSPFLFPSFSPLLFPSLTPFPSPSFTPLPFTSPPHSSLLSPPLSARLRRCALTIDPARKAESVSASAARSRFSIDPYSGEWSLEGGALVLADEGICLIDEFDKMSENDRVSIHEAMEQQSISISKAGIVTTLRARCSVIAAANPKFGRYIPSYTFKENVDLSDPILSRFDLICVLRDIPDADEDFSLADYVLSSHQLNHPNIMQLQQQPQRRIAQLEAALKASEAHEPINQELLQKYILYARAHCHPVLDCSLPALSAKLSSFYAKLRKRAAATGGLPLTLRHVESLLRISEANAKMRLSPTVSSLDVDFAISAVLSSFLSAQKFAVQQRLAKEFARSGEAALLHCSFLSVEEADAEAAEVLLEQRDIEKCRKVDLEEFLRHKAFVEDSGGEEKHRELEEKGGS</sequence>
<evidence type="ECO:0000256" key="2">
    <source>
        <dbReference type="ARBA" id="ARBA00012551"/>
    </source>
</evidence>
<dbReference type="InterPro" id="IPR041562">
    <property type="entry name" value="MCM_lid"/>
</dbReference>
<feature type="domain" description="MCM C-terminal AAA(+) ATPase" evidence="11">
    <location>
        <begin position="420"/>
        <end position="547"/>
    </location>
</feature>
<dbReference type="InterPro" id="IPR012340">
    <property type="entry name" value="NA-bd_OB-fold"/>
</dbReference>
<reference evidence="12 13" key="1">
    <citation type="journal article" date="2016" name="BMC Genomics">
        <title>Comparative genomics reveals Cyclospora cayetanensis possesses coccidia-like metabolism and invasion components but unique surface antigens.</title>
        <authorList>
            <person name="Liu S."/>
            <person name="Wang L."/>
            <person name="Zheng H."/>
            <person name="Xu Z."/>
            <person name="Roellig D.M."/>
            <person name="Li N."/>
            <person name="Frace M.A."/>
            <person name="Tang K."/>
            <person name="Arrowood M.J."/>
            <person name="Moss D.M."/>
            <person name="Zhang L."/>
            <person name="Feng Y."/>
            <person name="Xiao L."/>
        </authorList>
    </citation>
    <scope>NUCLEOTIDE SEQUENCE [LARGE SCALE GENOMIC DNA]</scope>
    <source>
        <strain evidence="12 13">CHN_HEN01</strain>
    </source>
</reference>
<dbReference type="InterPro" id="IPR008045">
    <property type="entry name" value="MCM2"/>
</dbReference>
<evidence type="ECO:0000256" key="6">
    <source>
        <dbReference type="ARBA" id="ARBA00022771"/>
    </source>
</evidence>
<evidence type="ECO:0000256" key="3">
    <source>
        <dbReference type="ARBA" id="ARBA00018925"/>
    </source>
</evidence>
<dbReference type="GO" id="GO:0043138">
    <property type="term" value="F:3'-5' DNA helicase activity"/>
    <property type="evidence" value="ECO:0007669"/>
    <property type="project" value="TreeGrafter"/>
</dbReference>
<dbReference type="Pfam" id="PF17207">
    <property type="entry name" value="MCM_OB"/>
    <property type="match status" value="1"/>
</dbReference>
<dbReference type="GO" id="GO:0005634">
    <property type="term" value="C:nucleus"/>
    <property type="evidence" value="ECO:0007669"/>
    <property type="project" value="InterPro"/>
</dbReference>
<evidence type="ECO:0000256" key="10">
    <source>
        <dbReference type="ARBA" id="ARBA00023306"/>
    </source>
</evidence>
<dbReference type="InParanoid" id="A0A1D3CXU7"/>
<organism evidence="12 13">
    <name type="scientific">Cyclospora cayetanensis</name>
    <dbReference type="NCBI Taxonomy" id="88456"/>
    <lineage>
        <taxon>Eukaryota</taxon>
        <taxon>Sar</taxon>
        <taxon>Alveolata</taxon>
        <taxon>Apicomplexa</taxon>
        <taxon>Conoidasida</taxon>
        <taxon>Coccidia</taxon>
        <taxon>Eucoccidiorida</taxon>
        <taxon>Eimeriorina</taxon>
        <taxon>Eimeriidae</taxon>
        <taxon>Cyclospora</taxon>
    </lineage>
</organism>
<evidence type="ECO:0000256" key="5">
    <source>
        <dbReference type="ARBA" id="ARBA00022741"/>
    </source>
</evidence>
<comment type="similarity">
    <text evidence="1">Belongs to the MCM family.</text>
</comment>
<keyword evidence="8" id="KW-0067">ATP-binding</keyword>
<dbReference type="PRINTS" id="PR01658">
    <property type="entry name" value="MCMPROTEIN2"/>
</dbReference>
<dbReference type="Gene3D" id="3.40.50.300">
    <property type="entry name" value="P-loop containing nucleotide triphosphate hydrolases"/>
    <property type="match status" value="1"/>
</dbReference>
<evidence type="ECO:0000313" key="13">
    <source>
        <dbReference type="Proteomes" id="UP000095192"/>
    </source>
</evidence>
<dbReference type="Proteomes" id="UP000095192">
    <property type="component" value="Unassembled WGS sequence"/>
</dbReference>
<dbReference type="InterPro" id="IPR027417">
    <property type="entry name" value="P-loop_NTPase"/>
</dbReference>
<comment type="caution">
    <text evidence="12">The sequence shown here is derived from an EMBL/GenBank/DDBJ whole genome shotgun (WGS) entry which is preliminary data.</text>
</comment>
<dbReference type="PANTHER" id="PTHR11630:SF44">
    <property type="entry name" value="DNA REPLICATION LICENSING FACTOR MCM2"/>
    <property type="match status" value="1"/>
</dbReference>
<keyword evidence="4" id="KW-0479">Metal-binding</keyword>
<dbReference type="Pfam" id="PF00493">
    <property type="entry name" value="MCM"/>
    <property type="match status" value="1"/>
</dbReference>
<evidence type="ECO:0000256" key="9">
    <source>
        <dbReference type="ARBA" id="ARBA00023125"/>
    </source>
</evidence>
<dbReference type="GO" id="GO:1902975">
    <property type="term" value="P:mitotic DNA replication initiation"/>
    <property type="evidence" value="ECO:0007669"/>
    <property type="project" value="TreeGrafter"/>
</dbReference>
<dbReference type="FunCoup" id="A0A1D3CXU7">
    <property type="interactions" value="368"/>
</dbReference>
<dbReference type="PROSITE" id="PS00847">
    <property type="entry name" value="MCM_1"/>
    <property type="match status" value="1"/>
</dbReference>
<protein>
    <recommendedName>
        <fullName evidence="3">DNA replication licensing factor MCM2</fullName>
        <ecNumber evidence="2">3.6.4.12</ecNumber>
    </recommendedName>
</protein>
<dbReference type="GO" id="GO:0000727">
    <property type="term" value="P:double-strand break repair via break-induced replication"/>
    <property type="evidence" value="ECO:0007669"/>
    <property type="project" value="TreeGrafter"/>
</dbReference>
<keyword evidence="6" id="KW-0863">Zinc-finger</keyword>
<dbReference type="InterPro" id="IPR018525">
    <property type="entry name" value="MCM_CS"/>
</dbReference>
<dbReference type="EMBL" id="JROU02001552">
    <property type="protein sequence ID" value="OEH76014.1"/>
    <property type="molecule type" value="Genomic_DNA"/>
</dbReference>
<dbReference type="InterPro" id="IPR033762">
    <property type="entry name" value="MCM_OB"/>
</dbReference>
<evidence type="ECO:0000259" key="11">
    <source>
        <dbReference type="PROSITE" id="PS50051"/>
    </source>
</evidence>
<dbReference type="AlphaFoldDB" id="A0A1D3CXU7"/>
<keyword evidence="13" id="KW-1185">Reference proteome</keyword>
<dbReference type="SUPFAM" id="SSF52540">
    <property type="entry name" value="P-loop containing nucleoside triphosphate hydrolases"/>
    <property type="match status" value="1"/>
</dbReference>
<proteinExistence type="inferred from homology"/>
<dbReference type="GO" id="GO:0008270">
    <property type="term" value="F:zinc ion binding"/>
    <property type="evidence" value="ECO:0007669"/>
    <property type="project" value="UniProtKB-KW"/>
</dbReference>